<feature type="transmembrane region" description="Helical" evidence="4">
    <location>
        <begin position="235"/>
        <end position="257"/>
    </location>
</feature>
<gene>
    <name evidence="6" type="ORF">CR165_08850</name>
</gene>
<dbReference type="PANTHER" id="PTHR23537">
    <property type="match status" value="1"/>
</dbReference>
<sequence length="379" mass="37131">MIRTALAGAGALCAGIGLARFAYVPLFPAMVAAGWVEGGEAGLLGACNLTGYLAGALGGRALGRRLGVPAALDAGMALVVLSFLACALHGPGLGWLLWLALWRGLAGLAGGILMSLAGPAVQAVLPPARRSAAAGLVVAGIGAGVVLGALAVPALVPGGLPLAWAGLGLLSLLVWLGLRRHWPAPPAAETMRLPTGQAVPRAGALLLAYLLSATGMVPPMVYLADLGVRGRGLEAAATALLWVLFGLGAAAGTLLGGRLAGRIGGRRTLTLWMAVQVAALGLCLLPGAGAVLLAAPFCGFAGVGASAVALAAAREIGGPAAGILWARATVIYALAQAVTGFALAALFHATGDSHAAVFGAGLLASAAALAVAWAGQRLA</sequence>
<evidence type="ECO:0000313" key="7">
    <source>
        <dbReference type="Proteomes" id="UP000245048"/>
    </source>
</evidence>
<feature type="transmembrane region" description="Helical" evidence="4">
    <location>
        <begin position="43"/>
        <end position="62"/>
    </location>
</feature>
<evidence type="ECO:0000256" key="4">
    <source>
        <dbReference type="SAM" id="Phobius"/>
    </source>
</evidence>
<dbReference type="RefSeq" id="WP_109516607.1">
    <property type="nucleotide sequence ID" value="NZ_PDOA01000004.1"/>
</dbReference>
<dbReference type="EMBL" id="PDOA01000004">
    <property type="protein sequence ID" value="PWC29267.1"/>
    <property type="molecule type" value="Genomic_DNA"/>
</dbReference>
<feature type="transmembrane region" description="Helical" evidence="4">
    <location>
        <begin position="132"/>
        <end position="156"/>
    </location>
</feature>
<keyword evidence="3 4" id="KW-0472">Membrane</keyword>
<dbReference type="SUPFAM" id="SSF103473">
    <property type="entry name" value="MFS general substrate transporter"/>
    <property type="match status" value="1"/>
</dbReference>
<evidence type="ECO:0000259" key="5">
    <source>
        <dbReference type="PROSITE" id="PS50850"/>
    </source>
</evidence>
<evidence type="ECO:0000256" key="3">
    <source>
        <dbReference type="ARBA" id="ARBA00023136"/>
    </source>
</evidence>
<protein>
    <submittedName>
        <fullName evidence="6">MFS transporter</fullName>
    </submittedName>
</protein>
<evidence type="ECO:0000313" key="6">
    <source>
        <dbReference type="EMBL" id="PWC29267.1"/>
    </source>
</evidence>
<dbReference type="InterPro" id="IPR036259">
    <property type="entry name" value="MFS_trans_sf"/>
</dbReference>
<name>A0A2U1V5S0_9PROT</name>
<feature type="transmembrane region" description="Helical" evidence="4">
    <location>
        <begin position="324"/>
        <end position="349"/>
    </location>
</feature>
<dbReference type="Gene3D" id="1.20.1250.20">
    <property type="entry name" value="MFS general substrate transporter like domains"/>
    <property type="match status" value="2"/>
</dbReference>
<dbReference type="PROSITE" id="PS50850">
    <property type="entry name" value="MFS"/>
    <property type="match status" value="1"/>
</dbReference>
<dbReference type="PANTHER" id="PTHR23537:SF1">
    <property type="entry name" value="SUGAR TRANSPORTER"/>
    <property type="match status" value="1"/>
</dbReference>
<keyword evidence="7" id="KW-1185">Reference proteome</keyword>
<keyword evidence="1 4" id="KW-0812">Transmembrane</keyword>
<reference evidence="7" key="1">
    <citation type="submission" date="2017-10" db="EMBL/GenBank/DDBJ databases">
        <authorList>
            <person name="Toshchakov S.V."/>
            <person name="Goeva M.A."/>
        </authorList>
    </citation>
    <scope>NUCLEOTIDE SEQUENCE [LARGE SCALE GENOMIC DNA]</scope>
    <source>
        <strain evidence="7">JR1/69-1-13</strain>
    </source>
</reference>
<dbReference type="AlphaFoldDB" id="A0A2U1V5S0"/>
<keyword evidence="2 4" id="KW-1133">Transmembrane helix</keyword>
<dbReference type="Proteomes" id="UP000245048">
    <property type="component" value="Unassembled WGS sequence"/>
</dbReference>
<evidence type="ECO:0000256" key="1">
    <source>
        <dbReference type="ARBA" id="ARBA00022692"/>
    </source>
</evidence>
<accession>A0A2U1V5S0</accession>
<dbReference type="InterPro" id="IPR010645">
    <property type="entry name" value="MFS_4"/>
</dbReference>
<feature type="transmembrane region" description="Helical" evidence="4">
    <location>
        <begin position="74"/>
        <end position="98"/>
    </location>
</feature>
<dbReference type="Pfam" id="PF06779">
    <property type="entry name" value="MFS_4"/>
    <property type="match status" value="1"/>
</dbReference>
<feature type="transmembrane region" description="Helical" evidence="4">
    <location>
        <begin position="293"/>
        <end position="312"/>
    </location>
</feature>
<feature type="domain" description="Major facilitator superfamily (MFS) profile" evidence="5">
    <location>
        <begin position="3"/>
        <end position="379"/>
    </location>
</feature>
<organism evidence="6 7">
    <name type="scientific">Teichococcus aestuarii</name>
    <dbReference type="NCBI Taxonomy" id="568898"/>
    <lineage>
        <taxon>Bacteria</taxon>
        <taxon>Pseudomonadati</taxon>
        <taxon>Pseudomonadota</taxon>
        <taxon>Alphaproteobacteria</taxon>
        <taxon>Acetobacterales</taxon>
        <taxon>Roseomonadaceae</taxon>
        <taxon>Roseomonas</taxon>
    </lineage>
</organism>
<dbReference type="GO" id="GO:0022857">
    <property type="term" value="F:transmembrane transporter activity"/>
    <property type="evidence" value="ECO:0007669"/>
    <property type="project" value="InterPro"/>
</dbReference>
<dbReference type="GO" id="GO:0005886">
    <property type="term" value="C:plasma membrane"/>
    <property type="evidence" value="ECO:0007669"/>
    <property type="project" value="TreeGrafter"/>
</dbReference>
<dbReference type="OrthoDB" id="9797953at2"/>
<feature type="transmembrane region" description="Helical" evidence="4">
    <location>
        <begin position="269"/>
        <end position="287"/>
    </location>
</feature>
<evidence type="ECO:0000256" key="2">
    <source>
        <dbReference type="ARBA" id="ARBA00022989"/>
    </source>
</evidence>
<dbReference type="InterPro" id="IPR020846">
    <property type="entry name" value="MFS_dom"/>
</dbReference>
<feature type="transmembrane region" description="Helical" evidence="4">
    <location>
        <begin position="104"/>
        <end position="125"/>
    </location>
</feature>
<feature type="transmembrane region" description="Helical" evidence="4">
    <location>
        <begin position="199"/>
        <end position="223"/>
    </location>
</feature>
<feature type="transmembrane region" description="Helical" evidence="4">
    <location>
        <begin position="355"/>
        <end position="375"/>
    </location>
</feature>
<comment type="caution">
    <text evidence="6">The sequence shown here is derived from an EMBL/GenBank/DDBJ whole genome shotgun (WGS) entry which is preliminary data.</text>
</comment>
<feature type="transmembrane region" description="Helical" evidence="4">
    <location>
        <begin position="162"/>
        <end position="178"/>
    </location>
</feature>
<proteinExistence type="predicted"/>